<dbReference type="EMBL" id="JACJKX010000001">
    <property type="protein sequence ID" value="MBM6927792.1"/>
    <property type="molecule type" value="Genomic_DNA"/>
</dbReference>
<dbReference type="Gene3D" id="1.10.287.380">
    <property type="entry name" value="Valyl-tRNA synthetase, C-terminal domain"/>
    <property type="match status" value="1"/>
</dbReference>
<keyword evidence="13" id="KW-1185">Reference proteome</keyword>
<evidence type="ECO:0000256" key="4">
    <source>
        <dbReference type="ARBA" id="ARBA00022741"/>
    </source>
</evidence>
<keyword evidence="1" id="KW-1003">Cell membrane</keyword>
<name>A0ABS2GSF5_9BURK</name>
<evidence type="ECO:0000256" key="9">
    <source>
        <dbReference type="ARBA" id="ARBA00023204"/>
    </source>
</evidence>
<keyword evidence="8 10" id="KW-0238">DNA-binding</keyword>
<dbReference type="PANTHER" id="PTHR42855">
    <property type="entry name" value="ABC TRANSPORTER ATP-BINDING SUBUNIT"/>
    <property type="match status" value="1"/>
</dbReference>
<evidence type="ECO:0000259" key="11">
    <source>
        <dbReference type="PROSITE" id="PS50893"/>
    </source>
</evidence>
<dbReference type="SUPFAM" id="SSF52540">
    <property type="entry name" value="P-loop containing nucleoside triphosphate hydrolases"/>
    <property type="match status" value="2"/>
</dbReference>
<dbReference type="Pfam" id="PF12848">
    <property type="entry name" value="ABC_tran_Xtn"/>
    <property type="match status" value="1"/>
</dbReference>
<evidence type="ECO:0000256" key="7">
    <source>
        <dbReference type="ARBA" id="ARBA00022840"/>
    </source>
</evidence>
<dbReference type="InterPro" id="IPR027417">
    <property type="entry name" value="P-loop_NTPase"/>
</dbReference>
<dbReference type="InterPro" id="IPR032524">
    <property type="entry name" value="ABC_tran_C"/>
</dbReference>
<dbReference type="CDD" id="cd03221">
    <property type="entry name" value="ABCF_EF-3"/>
    <property type="match status" value="2"/>
</dbReference>
<sequence>MTTFLTLQDAELAFGDQPLLDHANLTVADGERIGVIGRNGTGKSSLLRVIAGVDKLDDGSKTIMDGLGIAYVEQEPFLPPAPSIRDSLIARAGLDLENDDQLKWQQIARLEEYLHRFGLDAERALDGASGGERKRAALALAFALNKDLLLLDEPTNHLDIEGILILEDLIKNQYRGSKSLMVITHDRAFLDSVSTRIIELDRGVLRSYPGNFEAYENRKEQELYAEDIARRKFDKFWAQEEVWIRKGIEARRTRNEGRVRRLERLREERAARRDRLGQINLNIDAGMKSGKIVAELEKVSLSFGNKVIVKDLNFKLLRGDRLGLVGHNGVGKSTLISLILGKRVPDSGTVKLGTNLQIAYFDQLRAQLDPNKTVAETISPGSEWIEIGGSKKHVMAYLGDFLFPPRRANVPVSNLSGGERNRLLLARLFALPANLLVLDEPTNDLDIDSLELLEQTLQTYPGTLILVSHDRRFLDNVVTEVLAPEGNGLWREYVGGYSDWVHYRPKKETESIKPEIKEKPIPKKPKTVKIKLTYKENKELENLPGQLMQMEADRDALIEAMSAPDYYSNHSAQQIKEQTEAIEKLNIEINTGYERWDELENKKALAEQS</sequence>
<evidence type="ECO:0000256" key="8">
    <source>
        <dbReference type="ARBA" id="ARBA00023125"/>
    </source>
</evidence>
<keyword evidence="6 10" id="KW-0378">Hydrolase</keyword>
<organism evidence="12 13">
    <name type="scientific">Parasutterella secunda</name>
    <dbReference type="NCBI Taxonomy" id="626947"/>
    <lineage>
        <taxon>Bacteria</taxon>
        <taxon>Pseudomonadati</taxon>
        <taxon>Pseudomonadota</taxon>
        <taxon>Betaproteobacteria</taxon>
        <taxon>Burkholderiales</taxon>
        <taxon>Sutterellaceae</taxon>
        <taxon>Parasutterella</taxon>
    </lineage>
</organism>
<feature type="domain" description="ABC transporter" evidence="11">
    <location>
        <begin position="5"/>
        <end position="227"/>
    </location>
</feature>
<accession>A0ABS2GSF5</accession>
<comment type="similarity">
    <text evidence="10">Belongs to the ABC transporter superfamily. ABCF family. Uup subfamily.</text>
</comment>
<keyword evidence="9 10" id="KW-0234">DNA repair</keyword>
<comment type="catalytic activity">
    <reaction evidence="10">
        <text>ATP + H2O = ADP + phosphate + H(+)</text>
        <dbReference type="Rhea" id="RHEA:13065"/>
        <dbReference type="ChEBI" id="CHEBI:15377"/>
        <dbReference type="ChEBI" id="CHEBI:15378"/>
        <dbReference type="ChEBI" id="CHEBI:30616"/>
        <dbReference type="ChEBI" id="CHEBI:43474"/>
        <dbReference type="ChEBI" id="CHEBI:456216"/>
    </reaction>
</comment>
<evidence type="ECO:0000256" key="2">
    <source>
        <dbReference type="ARBA" id="ARBA00022490"/>
    </source>
</evidence>
<evidence type="ECO:0000313" key="13">
    <source>
        <dbReference type="Proteomes" id="UP000777002"/>
    </source>
</evidence>
<protein>
    <recommendedName>
        <fullName evidence="10">ATP-binding protein Uup</fullName>
        <ecNumber evidence="10">3.6.1.-</ecNumber>
    </recommendedName>
</protein>
<feature type="binding site" evidence="10">
    <location>
        <begin position="326"/>
        <end position="333"/>
    </location>
    <ligand>
        <name>ATP</name>
        <dbReference type="ChEBI" id="CHEBI:30616"/>
        <label>2</label>
    </ligand>
</feature>
<comment type="subcellular location">
    <subcellularLocation>
        <location evidence="10">Cytoplasm</location>
    </subcellularLocation>
    <text evidence="10">Associates with ribosomes.</text>
</comment>
<keyword evidence="2 10" id="KW-0963">Cytoplasm</keyword>
<dbReference type="InterPro" id="IPR032781">
    <property type="entry name" value="ABC_tran_Xtn"/>
</dbReference>
<evidence type="ECO:0000313" key="12">
    <source>
        <dbReference type="EMBL" id="MBM6927792.1"/>
    </source>
</evidence>
<dbReference type="InterPro" id="IPR037118">
    <property type="entry name" value="Val-tRNA_synth_C_sf"/>
</dbReference>
<dbReference type="HAMAP" id="MF_00848">
    <property type="entry name" value="Uup"/>
    <property type="match status" value="1"/>
</dbReference>
<dbReference type="PROSITE" id="PS00211">
    <property type="entry name" value="ABC_TRANSPORTER_1"/>
    <property type="match status" value="1"/>
</dbReference>
<evidence type="ECO:0000256" key="5">
    <source>
        <dbReference type="ARBA" id="ARBA00022763"/>
    </source>
</evidence>
<keyword evidence="3 10" id="KW-0677">Repeat</keyword>
<evidence type="ECO:0000256" key="3">
    <source>
        <dbReference type="ARBA" id="ARBA00022737"/>
    </source>
</evidence>
<dbReference type="InterPro" id="IPR051309">
    <property type="entry name" value="ABCF_ATPase"/>
</dbReference>
<comment type="function">
    <text evidence="10">Probably plays a role in ribosome assembly or function. May be involved in resolution of branched DNA intermediates that result from template switching in postreplication gaps. Binds DNA and has ATPase activity.</text>
</comment>
<keyword evidence="1" id="KW-0472">Membrane</keyword>
<dbReference type="InterPro" id="IPR003593">
    <property type="entry name" value="AAA+_ATPase"/>
</dbReference>
<reference evidence="12 13" key="1">
    <citation type="journal article" date="2021" name="Sci. Rep.">
        <title>The distribution of antibiotic resistance genes in chicken gut microbiota commensals.</title>
        <authorList>
            <person name="Juricova H."/>
            <person name="Matiasovicova J."/>
            <person name="Kubasova T."/>
            <person name="Cejkova D."/>
            <person name="Rychlik I."/>
        </authorList>
    </citation>
    <scope>NUCLEOTIDE SEQUENCE [LARGE SCALE GENOMIC DNA]</scope>
    <source>
        <strain evidence="12 13">An562</strain>
    </source>
</reference>
<evidence type="ECO:0000256" key="10">
    <source>
        <dbReference type="HAMAP-Rule" id="MF_00848"/>
    </source>
</evidence>
<dbReference type="PANTHER" id="PTHR42855:SF1">
    <property type="entry name" value="ABC TRANSPORTER DOMAIN-CONTAINING PROTEIN"/>
    <property type="match status" value="1"/>
</dbReference>
<evidence type="ECO:0000256" key="6">
    <source>
        <dbReference type="ARBA" id="ARBA00022801"/>
    </source>
</evidence>
<feature type="binding site" evidence="10">
    <location>
        <begin position="37"/>
        <end position="44"/>
    </location>
    <ligand>
        <name>ATP</name>
        <dbReference type="ChEBI" id="CHEBI:30616"/>
        <label>1</label>
    </ligand>
</feature>
<dbReference type="InterPro" id="IPR003439">
    <property type="entry name" value="ABC_transporter-like_ATP-bd"/>
</dbReference>
<dbReference type="Gene3D" id="3.40.50.300">
    <property type="entry name" value="P-loop containing nucleotide triphosphate hydrolases"/>
    <property type="match status" value="2"/>
</dbReference>
<evidence type="ECO:0000256" key="1">
    <source>
        <dbReference type="ARBA" id="ARBA00022475"/>
    </source>
</evidence>
<proteinExistence type="inferred from homology"/>
<dbReference type="GO" id="GO:0005524">
    <property type="term" value="F:ATP binding"/>
    <property type="evidence" value="ECO:0007669"/>
    <property type="project" value="UniProtKB-KW"/>
</dbReference>
<dbReference type="InterPro" id="IPR043686">
    <property type="entry name" value="Uup"/>
</dbReference>
<comment type="caution">
    <text evidence="12">The sequence shown here is derived from an EMBL/GenBank/DDBJ whole genome shotgun (WGS) entry which is preliminary data.</text>
</comment>
<dbReference type="PROSITE" id="PS50893">
    <property type="entry name" value="ABC_TRANSPORTER_2"/>
    <property type="match status" value="2"/>
</dbReference>
<feature type="domain" description="ABC transporter" evidence="11">
    <location>
        <begin position="294"/>
        <end position="511"/>
    </location>
</feature>
<keyword evidence="5 10" id="KW-0227">DNA damage</keyword>
<dbReference type="InterPro" id="IPR017871">
    <property type="entry name" value="ABC_transporter-like_CS"/>
</dbReference>
<keyword evidence="4 10" id="KW-0547">Nucleotide-binding</keyword>
<dbReference type="SMART" id="SM00382">
    <property type="entry name" value="AAA"/>
    <property type="match status" value="2"/>
</dbReference>
<keyword evidence="7 10" id="KW-0067">ATP-binding</keyword>
<dbReference type="RefSeq" id="WP_205049382.1">
    <property type="nucleotide sequence ID" value="NZ_JACJKX010000001.1"/>
</dbReference>
<gene>
    <name evidence="10" type="primary">uup</name>
    <name evidence="12" type="ORF">H5985_00655</name>
</gene>
<dbReference type="Pfam" id="PF00005">
    <property type="entry name" value="ABC_tran"/>
    <property type="match status" value="2"/>
</dbReference>
<dbReference type="EC" id="3.6.1.-" evidence="10"/>
<dbReference type="Pfam" id="PF16326">
    <property type="entry name" value="ABC_tran_CTD"/>
    <property type="match status" value="1"/>
</dbReference>
<dbReference type="Proteomes" id="UP000777002">
    <property type="component" value="Unassembled WGS sequence"/>
</dbReference>